<keyword evidence="10" id="KW-0413">Isomerase</keyword>
<evidence type="ECO:0000256" key="7">
    <source>
        <dbReference type="ARBA" id="ARBA00022840"/>
    </source>
</evidence>
<comment type="catalytic activity">
    <reaction evidence="13">
        <text>ATP + H2O = ADP + phosphate + H(+)</text>
        <dbReference type="Rhea" id="RHEA:13065"/>
        <dbReference type="ChEBI" id="CHEBI:15377"/>
        <dbReference type="ChEBI" id="CHEBI:15378"/>
        <dbReference type="ChEBI" id="CHEBI:30616"/>
        <dbReference type="ChEBI" id="CHEBI:43474"/>
        <dbReference type="ChEBI" id="CHEBI:456216"/>
        <dbReference type="EC" id="5.6.2.4"/>
    </reaction>
</comment>
<dbReference type="InterPro" id="IPR000212">
    <property type="entry name" value="DNA_helicase_UvrD/REP"/>
</dbReference>
<keyword evidence="3" id="KW-0227">DNA damage</keyword>
<keyword evidence="5 14" id="KW-0347">Helicase</keyword>
<dbReference type="Proteomes" id="UP000182652">
    <property type="component" value="Unassembled WGS sequence"/>
</dbReference>
<protein>
    <recommendedName>
        <fullName evidence="12">DNA 3'-5' helicase</fullName>
        <ecNumber evidence="12">5.6.2.4</ecNumber>
    </recommendedName>
</protein>
<evidence type="ECO:0000256" key="9">
    <source>
        <dbReference type="ARBA" id="ARBA00023204"/>
    </source>
</evidence>
<evidence type="ECO:0000313" key="18">
    <source>
        <dbReference type="EMBL" id="SEB85543.1"/>
    </source>
</evidence>
<name>A0A1H4MRH3_9MICC</name>
<dbReference type="Pfam" id="PF13361">
    <property type="entry name" value="UvrD_C"/>
    <property type="match status" value="1"/>
</dbReference>
<gene>
    <name evidence="18" type="ORF">SAMN04489745_1429</name>
</gene>
<keyword evidence="4 14" id="KW-0378">Hydrolase</keyword>
<dbReference type="AlphaFoldDB" id="A0A1H4MRH3"/>
<dbReference type="EMBL" id="FNSN01000003">
    <property type="protein sequence ID" value="SEB85543.1"/>
    <property type="molecule type" value="Genomic_DNA"/>
</dbReference>
<comment type="catalytic activity">
    <reaction evidence="11">
        <text>Couples ATP hydrolysis with the unwinding of duplex DNA by translocating in the 3'-5' direction.</text>
        <dbReference type="EC" id="5.6.2.4"/>
    </reaction>
</comment>
<feature type="binding site" evidence="14">
    <location>
        <begin position="42"/>
        <end position="49"/>
    </location>
    <ligand>
        <name>ATP</name>
        <dbReference type="ChEBI" id="CHEBI:30616"/>
    </ligand>
</feature>
<dbReference type="PROSITE" id="PS51217">
    <property type="entry name" value="UVRD_HELICASE_CTER"/>
    <property type="match status" value="1"/>
</dbReference>
<feature type="region of interest" description="Disordered" evidence="15">
    <location>
        <begin position="1127"/>
        <end position="1147"/>
    </location>
</feature>
<organism evidence="18 19">
    <name type="scientific">Arthrobacter woluwensis</name>
    <dbReference type="NCBI Taxonomy" id="156980"/>
    <lineage>
        <taxon>Bacteria</taxon>
        <taxon>Bacillati</taxon>
        <taxon>Actinomycetota</taxon>
        <taxon>Actinomycetes</taxon>
        <taxon>Micrococcales</taxon>
        <taxon>Micrococcaceae</taxon>
        <taxon>Arthrobacter</taxon>
    </lineage>
</organism>
<evidence type="ECO:0000256" key="3">
    <source>
        <dbReference type="ARBA" id="ARBA00022763"/>
    </source>
</evidence>
<evidence type="ECO:0000256" key="1">
    <source>
        <dbReference type="ARBA" id="ARBA00022722"/>
    </source>
</evidence>
<feature type="domain" description="UvrD-like helicase ATP-binding" evidence="16">
    <location>
        <begin position="21"/>
        <end position="372"/>
    </location>
</feature>
<dbReference type="Gene3D" id="3.40.50.300">
    <property type="entry name" value="P-loop containing nucleotide triphosphate hydrolases"/>
    <property type="match status" value="4"/>
</dbReference>
<reference evidence="18 19" key="1">
    <citation type="submission" date="2016-10" db="EMBL/GenBank/DDBJ databases">
        <authorList>
            <person name="de Groot N.N."/>
        </authorList>
    </citation>
    <scope>NUCLEOTIDE SEQUENCE [LARGE SCALE GENOMIC DNA]</scope>
    <source>
        <strain evidence="18 19">DSM 10495</strain>
    </source>
</reference>
<dbReference type="PROSITE" id="PS51198">
    <property type="entry name" value="UVRD_HELICASE_ATP_BIND"/>
    <property type="match status" value="1"/>
</dbReference>
<evidence type="ECO:0000256" key="5">
    <source>
        <dbReference type="ARBA" id="ARBA00022806"/>
    </source>
</evidence>
<dbReference type="GO" id="GO:0003677">
    <property type="term" value="F:DNA binding"/>
    <property type="evidence" value="ECO:0007669"/>
    <property type="project" value="UniProtKB-KW"/>
</dbReference>
<dbReference type="RefSeq" id="WP_066211139.1">
    <property type="nucleotide sequence ID" value="NZ_FNSN01000003.1"/>
</dbReference>
<dbReference type="GO" id="GO:0033202">
    <property type="term" value="C:DNA helicase complex"/>
    <property type="evidence" value="ECO:0007669"/>
    <property type="project" value="TreeGrafter"/>
</dbReference>
<dbReference type="GO" id="GO:0000725">
    <property type="term" value="P:recombinational repair"/>
    <property type="evidence" value="ECO:0007669"/>
    <property type="project" value="TreeGrafter"/>
</dbReference>
<keyword evidence="6" id="KW-0269">Exonuclease</keyword>
<dbReference type="PANTHER" id="PTHR11070">
    <property type="entry name" value="UVRD / RECB / PCRA DNA HELICASE FAMILY MEMBER"/>
    <property type="match status" value="1"/>
</dbReference>
<evidence type="ECO:0000256" key="15">
    <source>
        <dbReference type="SAM" id="MobiDB-lite"/>
    </source>
</evidence>
<dbReference type="GO" id="GO:0043138">
    <property type="term" value="F:3'-5' DNA helicase activity"/>
    <property type="evidence" value="ECO:0007669"/>
    <property type="project" value="UniProtKB-EC"/>
</dbReference>
<dbReference type="PANTHER" id="PTHR11070:SF55">
    <property type="entry name" value="DNA 3'-5' HELICASE"/>
    <property type="match status" value="1"/>
</dbReference>
<dbReference type="GO" id="GO:0005524">
    <property type="term" value="F:ATP binding"/>
    <property type="evidence" value="ECO:0007669"/>
    <property type="project" value="UniProtKB-UniRule"/>
</dbReference>
<evidence type="ECO:0000256" key="14">
    <source>
        <dbReference type="PROSITE-ProRule" id="PRU00560"/>
    </source>
</evidence>
<dbReference type="Pfam" id="PF12705">
    <property type="entry name" value="PDDEXK_1"/>
    <property type="match status" value="1"/>
</dbReference>
<dbReference type="InterPro" id="IPR027417">
    <property type="entry name" value="P-loop_NTPase"/>
</dbReference>
<dbReference type="Gene3D" id="3.90.320.10">
    <property type="match status" value="1"/>
</dbReference>
<dbReference type="STRING" id="156980.SAMN04489745_1429"/>
<dbReference type="EC" id="5.6.2.4" evidence="12"/>
<dbReference type="SUPFAM" id="SSF52540">
    <property type="entry name" value="P-loop containing nucleoside triphosphate hydrolases"/>
    <property type="match status" value="1"/>
</dbReference>
<evidence type="ECO:0000256" key="8">
    <source>
        <dbReference type="ARBA" id="ARBA00023125"/>
    </source>
</evidence>
<proteinExistence type="predicted"/>
<evidence type="ECO:0000256" key="4">
    <source>
        <dbReference type="ARBA" id="ARBA00022801"/>
    </source>
</evidence>
<evidence type="ECO:0000259" key="17">
    <source>
        <dbReference type="PROSITE" id="PS51217"/>
    </source>
</evidence>
<dbReference type="SUPFAM" id="SSF52980">
    <property type="entry name" value="Restriction endonuclease-like"/>
    <property type="match status" value="1"/>
</dbReference>
<dbReference type="InterPro" id="IPR011604">
    <property type="entry name" value="PDDEXK-like_dom_sf"/>
</dbReference>
<dbReference type="InterPro" id="IPR038726">
    <property type="entry name" value="PDDEXK_AddAB-type"/>
</dbReference>
<evidence type="ECO:0000256" key="11">
    <source>
        <dbReference type="ARBA" id="ARBA00034617"/>
    </source>
</evidence>
<dbReference type="Pfam" id="PF00580">
    <property type="entry name" value="UvrD-helicase"/>
    <property type="match status" value="1"/>
</dbReference>
<keyword evidence="7 14" id="KW-0067">ATP-binding</keyword>
<feature type="compositionally biased region" description="Polar residues" evidence="15">
    <location>
        <begin position="1138"/>
        <end position="1147"/>
    </location>
</feature>
<keyword evidence="19" id="KW-1185">Reference proteome</keyword>
<evidence type="ECO:0000259" key="16">
    <source>
        <dbReference type="PROSITE" id="PS51198"/>
    </source>
</evidence>
<dbReference type="GO" id="GO:0004527">
    <property type="term" value="F:exonuclease activity"/>
    <property type="evidence" value="ECO:0007669"/>
    <property type="project" value="UniProtKB-KW"/>
</dbReference>
<feature type="region of interest" description="Disordered" evidence="15">
    <location>
        <begin position="880"/>
        <end position="905"/>
    </location>
</feature>
<evidence type="ECO:0000256" key="12">
    <source>
        <dbReference type="ARBA" id="ARBA00034808"/>
    </source>
</evidence>
<keyword evidence="2 14" id="KW-0547">Nucleotide-binding</keyword>
<dbReference type="InterPro" id="IPR011335">
    <property type="entry name" value="Restrct_endonuc-II-like"/>
</dbReference>
<evidence type="ECO:0000256" key="6">
    <source>
        <dbReference type="ARBA" id="ARBA00022839"/>
    </source>
</evidence>
<evidence type="ECO:0000256" key="2">
    <source>
        <dbReference type="ARBA" id="ARBA00022741"/>
    </source>
</evidence>
<evidence type="ECO:0000256" key="10">
    <source>
        <dbReference type="ARBA" id="ARBA00023235"/>
    </source>
</evidence>
<accession>A0A1H4MRH3</accession>
<keyword evidence="1" id="KW-0540">Nuclease</keyword>
<dbReference type="InterPro" id="IPR014016">
    <property type="entry name" value="UvrD-like_ATP-bd"/>
</dbReference>
<evidence type="ECO:0000313" key="19">
    <source>
        <dbReference type="Proteomes" id="UP000182652"/>
    </source>
</evidence>
<dbReference type="CDD" id="cd17932">
    <property type="entry name" value="DEXQc_UvrD"/>
    <property type="match status" value="1"/>
</dbReference>
<feature type="region of interest" description="Disordered" evidence="15">
    <location>
        <begin position="824"/>
        <end position="860"/>
    </location>
</feature>
<feature type="domain" description="UvrD-like helicase C-terminal" evidence="17">
    <location>
        <begin position="373"/>
        <end position="692"/>
    </location>
</feature>
<sequence>MTETTSAIISPEDLAALLGGNTPTEEQSRIISAPLEPLLVIAGAGSGKTATMTDRVVWLVANGLVRPEEVLGVTFTRKAAGELAHRVRKALQQFAQVNQRLGIAPVELAVDELHEPRVSTYHSYANSLVSDFGLRLGIERDVTLMGPAQAWQLASQVVESYDGPMEYVEAAKSSLVNGVLKLAGECAEHLRPAVPGALAGSSQRVSVEEWVADLLAHYEALPPKVTGRAADTAARALQTKFRTRVALARMVGRYADAKRQRGLLDYGDLVALAATIAQDVPQARQLERDRSKVVILDEFQDTSHAQMVLFSELFGDGHAVTAVGDPNQSIYGFRGASAGQLFRFTEAFPRRRPDGGLEPSGTDYLTTAWRNGERILEVANRVAGPLSSRAAGTESVPELRPRPGAPAGAVVLARFADQYREAAALADDVLALRSQGQPARTMAVLCRKRSQMLPVQDALELRGIPYEVIGLGGLLETPEIMDLTATLHVLADPGRSDKLMRLMAGARWRIGPADLMTLQEWSSQLARRRSARIREDAEELDDDSALTPDPVDDSSLIEGLDFLPRPGWVSPAGRSLSPLGQQRLERLSEELRRLRGHLGHELVDLIAEVERAMLLDIEVEARAGRSLHSARRNLEAFTDQVLQFNRSNERVDLLAFLSWLEAAAREENGLAAAPPEPDPEAVQILTVHASKGLEWDAVFVPGLNTKDFPSERAAHWDTEIDTLPWPLRGDHASLPLWDTTEAGQAEWTRSAKVFAEEAKAHAVREERRLAYVAYTRAKDLLWVSSHAYATAGALRPMSDFLAELLPLAEDDELAEVQLHGLSVGEEDIPDTNPLTAQTRRSPWPYDPLEGPVDGDTGQRRSLVPGRRAALEASAHAVLAALEPGPESRTGGPGTAAEGRDGKSPVRTAQGEIWWEDAELLLAAQQRQPRRHEVRLPAHISASTLVELGTDSEAVARRLRRPVPREPGQAARKGTVFHAWVEEFFGQAGMLDLDEPLSEDSAFDTALGLDELVSRFKDSEWAQRTPAYLEAPVETSVGPLVVRGRIDAVFRDADGGWDLVDWKTGRVPRDAQDLARKSVQLAVYRLAWSRLRGVPLDMVRAAFYYVADGQEIRPHDLAGAEELERIVSDALRPKPGASPSDQPVSSRA</sequence>
<dbReference type="Gene3D" id="1.10.486.10">
    <property type="entry name" value="PCRA, domain 4"/>
    <property type="match status" value="1"/>
</dbReference>
<dbReference type="InterPro" id="IPR014017">
    <property type="entry name" value="DNA_helicase_UvrD-like_C"/>
</dbReference>
<keyword evidence="9" id="KW-0234">DNA repair</keyword>
<keyword evidence="8" id="KW-0238">DNA-binding</keyword>
<evidence type="ECO:0000256" key="13">
    <source>
        <dbReference type="ARBA" id="ARBA00048988"/>
    </source>
</evidence>
<dbReference type="GO" id="GO:0005829">
    <property type="term" value="C:cytosol"/>
    <property type="evidence" value="ECO:0007669"/>
    <property type="project" value="TreeGrafter"/>
</dbReference>